<dbReference type="Proteomes" id="UP000663929">
    <property type="component" value="Chromosome"/>
</dbReference>
<dbReference type="Pfam" id="PF13007">
    <property type="entry name" value="LZ_Tnp_IS66"/>
    <property type="match status" value="1"/>
</dbReference>
<dbReference type="InterPro" id="IPR052344">
    <property type="entry name" value="Transposase-related"/>
</dbReference>
<feature type="compositionally biased region" description="Basic residues" evidence="1">
    <location>
        <begin position="74"/>
        <end position="83"/>
    </location>
</feature>
<dbReference type="InterPro" id="IPR024463">
    <property type="entry name" value="Transposase_TnpC_homeodom"/>
</dbReference>
<evidence type="ECO:0000313" key="5">
    <source>
        <dbReference type="EMBL" id="QTD48562.1"/>
    </source>
</evidence>
<name>A0A8A4THB2_SULCO</name>
<dbReference type="InterPro" id="IPR004291">
    <property type="entry name" value="Transposase_IS66_central"/>
</dbReference>
<evidence type="ECO:0000259" key="4">
    <source>
        <dbReference type="Pfam" id="PF13007"/>
    </source>
</evidence>
<dbReference type="NCBIfam" id="NF033517">
    <property type="entry name" value="transpos_IS66"/>
    <property type="match status" value="1"/>
</dbReference>
<feature type="compositionally biased region" description="Acidic residues" evidence="1">
    <location>
        <begin position="58"/>
        <end position="67"/>
    </location>
</feature>
<accession>A0A8A4THB2</accession>
<evidence type="ECO:0000313" key="6">
    <source>
        <dbReference type="Proteomes" id="UP000663929"/>
    </source>
</evidence>
<organism evidence="5 6">
    <name type="scientific">Sulfidibacter corallicola</name>
    <dbReference type="NCBI Taxonomy" id="2818388"/>
    <lineage>
        <taxon>Bacteria</taxon>
        <taxon>Pseudomonadati</taxon>
        <taxon>Acidobacteriota</taxon>
        <taxon>Holophagae</taxon>
        <taxon>Acanthopleuribacterales</taxon>
        <taxon>Acanthopleuribacteraceae</taxon>
        <taxon>Sulfidibacter</taxon>
    </lineage>
</organism>
<gene>
    <name evidence="5" type="ORF">J3U87_23525</name>
</gene>
<feature type="domain" description="Transposase IS66 central" evidence="2">
    <location>
        <begin position="166"/>
        <end position="362"/>
    </location>
</feature>
<feature type="domain" description="Transposase IS66 zinc-finger binding" evidence="3">
    <location>
        <begin position="102"/>
        <end position="145"/>
    </location>
</feature>
<dbReference type="RefSeq" id="WP_237378218.1">
    <property type="nucleotide sequence ID" value="NZ_CP071793.1"/>
</dbReference>
<evidence type="ECO:0000259" key="3">
    <source>
        <dbReference type="Pfam" id="PF13005"/>
    </source>
</evidence>
<feature type="domain" description="Transposase TnpC homeodomain" evidence="4">
    <location>
        <begin position="21"/>
        <end position="94"/>
    </location>
</feature>
<dbReference type="PANTHER" id="PTHR33678">
    <property type="entry name" value="BLL1576 PROTEIN"/>
    <property type="match status" value="1"/>
</dbReference>
<dbReference type="KEGG" id="scor:J3U87_23525"/>
<sequence length="365" mass="40995">MKQTRSDVAKVADLEIENKLLREENRLLKAKLFGRSSESKKTLSQDSQPSLFCVAELEADEPDEASSEETVTYTRRKPRGKRKPIPDHFPRREVLHDVAEEDKVCACGAERTRIGEETSEQLDLIPAKVEVIRHVRPKYACRSCEGLESTDGTVVIAPAPESMIPKSLAGPGLLADVITAKFADAIPFYRHEKRLARLGIELSRTVMFQWAEKVANRCRPLVALMKRTALSLPYLQIDETPVRVHGEEDKANTTQSYMWEIRGAPPDGPQIMLDFYSPTRSADFAKTFLSEYQGLVHSDAYSGYGFLEKVPGIVHLGCWAHARRKFSETILATKKGKGGKKQSKAHRVLSYIGKLYQHEKKADAV</sequence>
<keyword evidence="6" id="KW-1185">Reference proteome</keyword>
<dbReference type="Pfam" id="PF13005">
    <property type="entry name" value="zf-IS66"/>
    <property type="match status" value="1"/>
</dbReference>
<proteinExistence type="predicted"/>
<dbReference type="AlphaFoldDB" id="A0A8A4THB2"/>
<reference evidence="5" key="1">
    <citation type="submission" date="2021-03" db="EMBL/GenBank/DDBJ databases">
        <title>Acanthopleuribacteraceae sp. M133.</title>
        <authorList>
            <person name="Wang G."/>
        </authorList>
    </citation>
    <scope>NUCLEOTIDE SEQUENCE</scope>
    <source>
        <strain evidence="5">M133</strain>
    </source>
</reference>
<dbReference type="EMBL" id="CP071793">
    <property type="protein sequence ID" value="QTD48562.1"/>
    <property type="molecule type" value="Genomic_DNA"/>
</dbReference>
<dbReference type="Pfam" id="PF03050">
    <property type="entry name" value="DDE_Tnp_IS66"/>
    <property type="match status" value="1"/>
</dbReference>
<evidence type="ECO:0000256" key="1">
    <source>
        <dbReference type="SAM" id="MobiDB-lite"/>
    </source>
</evidence>
<evidence type="ECO:0000259" key="2">
    <source>
        <dbReference type="Pfam" id="PF03050"/>
    </source>
</evidence>
<protein>
    <submittedName>
        <fullName evidence="5">IS66 family transposase</fullName>
    </submittedName>
</protein>
<feature type="region of interest" description="Disordered" evidence="1">
    <location>
        <begin position="58"/>
        <end position="88"/>
    </location>
</feature>
<dbReference type="InterPro" id="IPR024474">
    <property type="entry name" value="Znf_dom_IS66"/>
</dbReference>